<dbReference type="PIRSF" id="PIRSF000126">
    <property type="entry name" value="11-beta-HSD1"/>
    <property type="match status" value="1"/>
</dbReference>
<dbReference type="GO" id="GO:0016616">
    <property type="term" value="F:oxidoreductase activity, acting on the CH-OH group of donors, NAD or NADP as acceptor"/>
    <property type="evidence" value="ECO:0007669"/>
    <property type="project" value="UniProtKB-ARBA"/>
</dbReference>
<name>A0A7G5GVB4_9BACT</name>
<dbReference type="KEGG" id="sfol:H3H32_33750"/>
<dbReference type="Gene3D" id="3.40.50.720">
    <property type="entry name" value="NAD(P)-binding Rossmann-like Domain"/>
    <property type="match status" value="1"/>
</dbReference>
<dbReference type="RefSeq" id="WP_182460100.1">
    <property type="nucleotide sequence ID" value="NZ_CP059732.1"/>
</dbReference>
<dbReference type="SUPFAM" id="SSF51735">
    <property type="entry name" value="NAD(P)-binding Rossmann-fold domains"/>
    <property type="match status" value="1"/>
</dbReference>
<protein>
    <submittedName>
        <fullName evidence="4">SDR family oxidoreductase</fullName>
    </submittedName>
</protein>
<dbReference type="InterPro" id="IPR036291">
    <property type="entry name" value="NAD(P)-bd_dom_sf"/>
</dbReference>
<dbReference type="PRINTS" id="PR00081">
    <property type="entry name" value="GDHRDH"/>
</dbReference>
<gene>
    <name evidence="4" type="ORF">H3H32_33750</name>
</gene>
<evidence type="ECO:0000256" key="1">
    <source>
        <dbReference type="ARBA" id="ARBA00006484"/>
    </source>
</evidence>
<dbReference type="PANTHER" id="PTHR43115">
    <property type="entry name" value="DEHYDROGENASE/REDUCTASE SDR FAMILY MEMBER 11"/>
    <property type="match status" value="1"/>
</dbReference>
<keyword evidence="5" id="KW-1185">Reference proteome</keyword>
<evidence type="ECO:0000256" key="2">
    <source>
        <dbReference type="ARBA" id="ARBA00023002"/>
    </source>
</evidence>
<dbReference type="Pfam" id="PF00106">
    <property type="entry name" value="adh_short"/>
    <property type="match status" value="1"/>
</dbReference>
<dbReference type="PRINTS" id="PR00080">
    <property type="entry name" value="SDRFAMILY"/>
</dbReference>
<evidence type="ECO:0000313" key="4">
    <source>
        <dbReference type="EMBL" id="QMW02806.1"/>
    </source>
</evidence>
<organism evidence="4 5">
    <name type="scientific">Spirosoma foliorum</name>
    <dbReference type="NCBI Taxonomy" id="2710596"/>
    <lineage>
        <taxon>Bacteria</taxon>
        <taxon>Pseudomonadati</taxon>
        <taxon>Bacteroidota</taxon>
        <taxon>Cytophagia</taxon>
        <taxon>Cytophagales</taxon>
        <taxon>Cytophagaceae</taxon>
        <taxon>Spirosoma</taxon>
    </lineage>
</organism>
<dbReference type="EMBL" id="CP059732">
    <property type="protein sequence ID" value="QMW02806.1"/>
    <property type="molecule type" value="Genomic_DNA"/>
</dbReference>
<accession>A0A7G5GVB4</accession>
<dbReference type="Proteomes" id="UP000515369">
    <property type="component" value="Chromosome"/>
</dbReference>
<dbReference type="InterPro" id="IPR002347">
    <property type="entry name" value="SDR_fam"/>
</dbReference>
<evidence type="ECO:0000313" key="5">
    <source>
        <dbReference type="Proteomes" id="UP000515369"/>
    </source>
</evidence>
<dbReference type="PANTHER" id="PTHR43115:SF4">
    <property type="entry name" value="DEHYDROGENASE_REDUCTASE SDR FAMILY MEMBER 11"/>
    <property type="match status" value="1"/>
</dbReference>
<dbReference type="InterPro" id="IPR020904">
    <property type="entry name" value="Sc_DH/Rdtase_CS"/>
</dbReference>
<sequence length="248" mass="26840">MKLKDKVALVTGASSGIGEAVVKALAGKGVNVGIAARRIDRLQNLVQEIEQNGGTGVILEMDVTDKNSAQKGVEKLIASFGRIDILINNAGLMQVADIDSLKTDEWDRMIDVNIKGVLNTTAAALPFLMQQKSGHIINVSSIAGRKLFPGLAVYCATKHAVSAFSDVLRMEISAKYNIRVTSIQPGAVATELQQHTTDEKYQASMQESRNQMTFLTPDNIANSMVYALEAPDHVDVAELFILPTDQAW</sequence>
<comment type="similarity">
    <text evidence="1 3">Belongs to the short-chain dehydrogenases/reductases (SDR) family.</text>
</comment>
<dbReference type="AlphaFoldDB" id="A0A7G5GVB4"/>
<reference evidence="4 5" key="1">
    <citation type="submission" date="2020-07" db="EMBL/GenBank/DDBJ databases">
        <title>Spirosoma foliorum sp. nov., isolated from the leaves on the Nejang mountain Korea, Republic of.</title>
        <authorList>
            <person name="Ho H."/>
            <person name="Lee Y.-J."/>
            <person name="Nurcahyanto D.-A."/>
            <person name="Kim S.-G."/>
        </authorList>
    </citation>
    <scope>NUCLEOTIDE SEQUENCE [LARGE SCALE GENOMIC DNA]</scope>
    <source>
        <strain evidence="4 5">PL0136</strain>
    </source>
</reference>
<dbReference type="PROSITE" id="PS00061">
    <property type="entry name" value="ADH_SHORT"/>
    <property type="match status" value="1"/>
</dbReference>
<keyword evidence="2" id="KW-0560">Oxidoreductase</keyword>
<proteinExistence type="inferred from homology"/>
<evidence type="ECO:0000256" key="3">
    <source>
        <dbReference type="RuleBase" id="RU000363"/>
    </source>
</evidence>
<dbReference type="FunFam" id="3.40.50.720:FF:000047">
    <property type="entry name" value="NADP-dependent L-serine/L-allo-threonine dehydrogenase"/>
    <property type="match status" value="1"/>
</dbReference>